<dbReference type="PROSITE" id="PS51760">
    <property type="entry name" value="GH10_2"/>
    <property type="match status" value="1"/>
</dbReference>
<sequence>MSPIDSFLTQYLHGSLRMSSKTLACFCCLALTATFALAQEPKQSSEDLMGTWHCQFESPFGLQTYHFHLVIDNAGDATLKAEVDDRDEERKVVFVDVKVDNDSIEFAEVRQFGEREFRIEYTGKLKGKELAITRSFGQRGDQDAVATRNLPKPPPKEDPAPVVDVKIDRLIKDAFMDSFLVGMAGDLPSRYSEEELKLAAEHFDAVTPENCMKPERVHPGEDRWSFEQTDALVQWAEKNDMTIHGHTLVWHAQTPNWFFEGRDPETVKRRMKEHIDTLVGRYRGRLQSWDVVNEAINDGGDAETAKTENLRDSNWLQTLGPEFLTLAFKFARQADPDAVLYYNDYNIESGPKHESSMVLLRRLLADGAPIDAVGIQGHWRSGRVPFEAIEKAITDYASLGLKVSITELDVTIRGESGGQFGRRRFRSSSPPSLEDLNVQAEDYAKLFSIFKKHEDVIERVTFWGLNDRRTWRWGQHPLLFDGNNNPKPAYASIIALTDGKDDKNTPDQSNNVKIEDGGRGPYSAIATESKTLAGITIYRPDDLTAFGSEQQLPILLWGNGACANTTEEHKNFLNEIASHGYIVLGIGPLDQLQQRGEASRQRTSSSQLLAALDWIIAQDATERSIYFEKIDTTKVAAMGMSCGGLQAIEISGDPRITTTVVCNSGVLPTQSPMAAMPNLTKDDLGKFHGPVLYIMGGPSDIAYKNAINDFSRVDHVPIVMTNLDVGHGGTYRRPHGGKYSPVAIAWLDWHLKGEQSGAKMFVGDDSQLRRDPDWTIDSKNISR</sequence>
<evidence type="ECO:0000256" key="5">
    <source>
        <dbReference type="PROSITE-ProRule" id="PRU10061"/>
    </source>
</evidence>
<keyword evidence="4 6" id="KW-0624">Polysaccharide degradation</keyword>
<dbReference type="InterPro" id="IPR029058">
    <property type="entry name" value="AB_hydrolase_fold"/>
</dbReference>
<evidence type="ECO:0000256" key="7">
    <source>
        <dbReference type="SAM" id="MobiDB-lite"/>
    </source>
</evidence>
<feature type="active site" description="Nucleophile" evidence="5">
    <location>
        <position position="407"/>
    </location>
</feature>
<comment type="similarity">
    <text evidence="6">Belongs to the glycosyl hydrolase 10 (cellulase F) family.</text>
</comment>
<accession>A0A2G1VYV0</accession>
<evidence type="ECO:0000259" key="9">
    <source>
        <dbReference type="PROSITE" id="PS51760"/>
    </source>
</evidence>
<comment type="catalytic activity">
    <reaction evidence="6">
        <text>Endohydrolysis of (1-&gt;4)-beta-D-xylosidic linkages in xylans.</text>
        <dbReference type="EC" id="3.2.1.8"/>
    </reaction>
</comment>
<dbReference type="PRINTS" id="PR00134">
    <property type="entry name" value="GLHYDRLASE10"/>
</dbReference>
<evidence type="ECO:0000256" key="8">
    <source>
        <dbReference type="SAM" id="SignalP"/>
    </source>
</evidence>
<dbReference type="EMBL" id="NIZW01000035">
    <property type="protein sequence ID" value="PHQ31947.1"/>
    <property type="molecule type" value="Genomic_DNA"/>
</dbReference>
<evidence type="ECO:0000256" key="1">
    <source>
        <dbReference type="ARBA" id="ARBA00022801"/>
    </source>
</evidence>
<feature type="region of interest" description="Disordered" evidence="7">
    <location>
        <begin position="139"/>
        <end position="161"/>
    </location>
</feature>
<keyword evidence="8" id="KW-0732">Signal</keyword>
<dbReference type="PROSITE" id="PS00591">
    <property type="entry name" value="GH10_1"/>
    <property type="match status" value="1"/>
</dbReference>
<dbReference type="Gene3D" id="3.20.20.80">
    <property type="entry name" value="Glycosidases"/>
    <property type="match status" value="1"/>
</dbReference>
<keyword evidence="3 6" id="KW-0326">Glycosidase</keyword>
<evidence type="ECO:0000256" key="2">
    <source>
        <dbReference type="ARBA" id="ARBA00023277"/>
    </source>
</evidence>
<protein>
    <recommendedName>
        <fullName evidence="6">Beta-xylanase</fullName>
        <ecNumber evidence="6">3.2.1.8</ecNumber>
    </recommendedName>
</protein>
<dbReference type="InterPro" id="IPR031158">
    <property type="entry name" value="GH10_AS"/>
</dbReference>
<name>A0A2G1VYV0_9BACT</name>
<proteinExistence type="inferred from homology"/>
<evidence type="ECO:0000313" key="11">
    <source>
        <dbReference type="Proteomes" id="UP000225740"/>
    </source>
</evidence>
<dbReference type="EC" id="3.2.1.8" evidence="6"/>
<dbReference type="SUPFAM" id="SSF51445">
    <property type="entry name" value="(Trans)glycosidases"/>
    <property type="match status" value="1"/>
</dbReference>
<dbReference type="Pfam" id="PF12740">
    <property type="entry name" value="PETase"/>
    <property type="match status" value="1"/>
</dbReference>
<evidence type="ECO:0000256" key="4">
    <source>
        <dbReference type="ARBA" id="ARBA00023326"/>
    </source>
</evidence>
<gene>
    <name evidence="10" type="ORF">CEE69_28185</name>
</gene>
<dbReference type="OrthoDB" id="2513075at2"/>
<dbReference type="InterPro" id="IPR017853">
    <property type="entry name" value="GH"/>
</dbReference>
<dbReference type="SMART" id="SM00633">
    <property type="entry name" value="Glyco_10"/>
    <property type="match status" value="1"/>
</dbReference>
<organism evidence="10 11">
    <name type="scientific">Rhodopirellula bahusiensis</name>
    <dbReference type="NCBI Taxonomy" id="2014065"/>
    <lineage>
        <taxon>Bacteria</taxon>
        <taxon>Pseudomonadati</taxon>
        <taxon>Planctomycetota</taxon>
        <taxon>Planctomycetia</taxon>
        <taxon>Pirellulales</taxon>
        <taxon>Pirellulaceae</taxon>
        <taxon>Rhodopirellula</taxon>
    </lineage>
</organism>
<keyword evidence="2 6" id="KW-0119">Carbohydrate metabolism</keyword>
<feature type="signal peptide" evidence="8">
    <location>
        <begin position="1"/>
        <end position="38"/>
    </location>
</feature>
<reference evidence="10 11" key="1">
    <citation type="submission" date="2017-06" db="EMBL/GenBank/DDBJ databases">
        <title>Description of Rhodopirellula bahusiensis sp. nov.</title>
        <authorList>
            <person name="Kizina J."/>
            <person name="Harder J."/>
        </authorList>
    </citation>
    <scope>NUCLEOTIDE SEQUENCE [LARGE SCALE GENOMIC DNA]</scope>
    <source>
        <strain evidence="10 11">SWK21</strain>
    </source>
</reference>
<feature type="chain" id="PRO_5013767029" description="Beta-xylanase" evidence="8">
    <location>
        <begin position="39"/>
        <end position="783"/>
    </location>
</feature>
<dbReference type="PANTHER" id="PTHR31490">
    <property type="entry name" value="GLYCOSYL HYDROLASE"/>
    <property type="match status" value="1"/>
</dbReference>
<dbReference type="Gene3D" id="3.40.50.1820">
    <property type="entry name" value="alpha/beta hydrolase"/>
    <property type="match status" value="1"/>
</dbReference>
<dbReference type="InterPro" id="IPR001000">
    <property type="entry name" value="GH10_dom"/>
</dbReference>
<dbReference type="GO" id="GO:0031176">
    <property type="term" value="F:endo-1,4-beta-xylanase activity"/>
    <property type="evidence" value="ECO:0007669"/>
    <property type="project" value="UniProtKB-EC"/>
</dbReference>
<dbReference type="GO" id="GO:0000272">
    <property type="term" value="P:polysaccharide catabolic process"/>
    <property type="evidence" value="ECO:0007669"/>
    <property type="project" value="UniProtKB-KW"/>
</dbReference>
<comment type="caution">
    <text evidence="10">The sequence shown here is derived from an EMBL/GenBank/DDBJ whole genome shotgun (WGS) entry which is preliminary data.</text>
</comment>
<evidence type="ECO:0000256" key="6">
    <source>
        <dbReference type="RuleBase" id="RU361174"/>
    </source>
</evidence>
<dbReference type="AlphaFoldDB" id="A0A2G1VYV0"/>
<keyword evidence="11" id="KW-1185">Reference proteome</keyword>
<dbReference type="PANTHER" id="PTHR31490:SF90">
    <property type="entry name" value="ENDO-1,4-BETA-XYLANASE A"/>
    <property type="match status" value="1"/>
</dbReference>
<feature type="domain" description="GH10" evidence="9">
    <location>
        <begin position="184"/>
        <end position="496"/>
    </location>
</feature>
<keyword evidence="1 6" id="KW-0378">Hydrolase</keyword>
<dbReference type="InterPro" id="IPR041127">
    <property type="entry name" value="PET_hydrolase/cutinase-like"/>
</dbReference>
<evidence type="ECO:0000313" key="10">
    <source>
        <dbReference type="EMBL" id="PHQ31947.1"/>
    </source>
</evidence>
<dbReference type="Pfam" id="PF00331">
    <property type="entry name" value="Glyco_hydro_10"/>
    <property type="match status" value="1"/>
</dbReference>
<feature type="region of interest" description="Disordered" evidence="7">
    <location>
        <begin position="498"/>
        <end position="517"/>
    </location>
</feature>
<dbReference type="InterPro" id="IPR044846">
    <property type="entry name" value="GH10"/>
</dbReference>
<dbReference type="Proteomes" id="UP000225740">
    <property type="component" value="Unassembled WGS sequence"/>
</dbReference>
<evidence type="ECO:0000256" key="3">
    <source>
        <dbReference type="ARBA" id="ARBA00023295"/>
    </source>
</evidence>
<dbReference type="SUPFAM" id="SSF53474">
    <property type="entry name" value="alpha/beta-Hydrolases"/>
    <property type="match status" value="1"/>
</dbReference>